<dbReference type="EMBL" id="JAMQJY010000002">
    <property type="protein sequence ID" value="MCM2676598.1"/>
    <property type="molecule type" value="Genomic_DNA"/>
</dbReference>
<keyword evidence="1" id="KW-0175">Coiled coil</keyword>
<evidence type="ECO:0000313" key="3">
    <source>
        <dbReference type="Proteomes" id="UP001203665"/>
    </source>
</evidence>
<feature type="coiled-coil region" evidence="1">
    <location>
        <begin position="178"/>
        <end position="235"/>
    </location>
</feature>
<evidence type="ECO:0000256" key="1">
    <source>
        <dbReference type="SAM" id="Coils"/>
    </source>
</evidence>
<accession>A0ABT0XL16</accession>
<evidence type="ECO:0000313" key="2">
    <source>
        <dbReference type="EMBL" id="MCM2676598.1"/>
    </source>
</evidence>
<comment type="caution">
    <text evidence="2">The sequence shown here is derived from an EMBL/GenBank/DDBJ whole genome shotgun (WGS) entry which is preliminary data.</text>
</comment>
<protein>
    <submittedName>
        <fullName evidence="2">Modification methylase CeqI</fullName>
    </submittedName>
</protein>
<dbReference type="SUPFAM" id="SSF48452">
    <property type="entry name" value="TPR-like"/>
    <property type="match status" value="1"/>
</dbReference>
<dbReference type="Pfam" id="PF18801">
    <property type="entry name" value="RapH_N"/>
    <property type="match status" value="1"/>
</dbReference>
<dbReference type="Gene3D" id="1.25.40.10">
    <property type="entry name" value="Tetratricopeptide repeat domain"/>
    <property type="match status" value="1"/>
</dbReference>
<organism evidence="2 3">
    <name type="scientific">Alkalicoccobacillus plakortidis</name>
    <dbReference type="NCBI Taxonomy" id="444060"/>
    <lineage>
        <taxon>Bacteria</taxon>
        <taxon>Bacillati</taxon>
        <taxon>Bacillota</taxon>
        <taxon>Bacilli</taxon>
        <taxon>Bacillales</taxon>
        <taxon>Bacillaceae</taxon>
        <taxon>Alkalicoccobacillus</taxon>
    </lineage>
</organism>
<reference evidence="2" key="1">
    <citation type="submission" date="2022-06" db="EMBL/GenBank/DDBJ databases">
        <title>Alkalicoccobacillus porphyridii sp. nov., isolated from a marine red alga, Porphyridium purpureum and reclassification of Shouchella plakortidis and Shouchella gibsonii as Alkalicoccobacillus plakortidis comb. nov. and Alkalicoccobacillus gibsonii comb. nov.</title>
        <authorList>
            <person name="Kim K.H."/>
            <person name="Lee J.K."/>
            <person name="Han D.M."/>
            <person name="Baek J.H."/>
            <person name="Jeon C.O."/>
        </authorList>
    </citation>
    <scope>NUCLEOTIDE SEQUENCE</scope>
    <source>
        <strain evidence="2">DSM 19153</strain>
    </source>
</reference>
<keyword evidence="3" id="KW-1185">Reference proteome</keyword>
<dbReference type="Proteomes" id="UP001203665">
    <property type="component" value="Unassembled WGS sequence"/>
</dbReference>
<dbReference type="GO" id="GO:0032259">
    <property type="term" value="P:methylation"/>
    <property type="evidence" value="ECO:0007669"/>
    <property type="project" value="UniProtKB-KW"/>
</dbReference>
<dbReference type="InterPro" id="IPR011990">
    <property type="entry name" value="TPR-like_helical_dom_sf"/>
</dbReference>
<name>A0ABT0XL16_9BACI</name>
<dbReference type="RefSeq" id="WP_251609329.1">
    <property type="nucleotide sequence ID" value="NZ_JAMQJY010000002.1"/>
</dbReference>
<sequence>MRTAISAAEVGARCAEWYKLMIARDIEKSTVIKQEISMLLSDMEQSDKVLAYYSLLEFRHQLLLQESVNHVEGPPVVIMDQTDPFLEFLYYFMNGQNEFHKSRFKAAIRLYVRAENLLEHVTDDYERAEFYQRIAEGYYHINQYTFAVSYLELALNIFKMDESYREKVLYAELVLAAIDTEINRFDEAETRYQRIRRESVDIPFAHALILRGIGLNRLRQNLQEEAKEYMELALAIPEHKSSVIALKTKADLSFIKLRLGEPGALSLLVEAEQLAVERGNIEYQARCLICRHLHVNPDQLKVDQGIQMLKDDELYFDTAEVCEEISNFYEKEGNYKLALNYMKIAREMNVLQFTLGSD</sequence>
<proteinExistence type="predicted"/>
<dbReference type="GO" id="GO:0008168">
    <property type="term" value="F:methyltransferase activity"/>
    <property type="evidence" value="ECO:0007669"/>
    <property type="project" value="UniProtKB-KW"/>
</dbReference>
<keyword evidence="2" id="KW-0808">Transferase</keyword>
<keyword evidence="2" id="KW-0489">Methyltransferase</keyword>
<gene>
    <name evidence="2" type="ORF">NDM98_14725</name>
</gene>